<reference evidence="1" key="2">
    <citation type="submission" date="2020-11" db="EMBL/GenBank/DDBJ databases">
        <authorList>
            <person name="McCartney M.A."/>
            <person name="Auch B."/>
            <person name="Kono T."/>
            <person name="Mallez S."/>
            <person name="Becker A."/>
            <person name="Gohl D.M."/>
            <person name="Silverstein K.A.T."/>
            <person name="Koren S."/>
            <person name="Bechman K.B."/>
            <person name="Herman A."/>
            <person name="Abrahante J.E."/>
            <person name="Garbe J."/>
        </authorList>
    </citation>
    <scope>NUCLEOTIDE SEQUENCE</scope>
    <source>
        <strain evidence="1">Duluth1</strain>
        <tissue evidence="1">Whole animal</tissue>
    </source>
</reference>
<dbReference type="Proteomes" id="UP000828390">
    <property type="component" value="Unassembled WGS sequence"/>
</dbReference>
<sequence>MASSPLKGNYKDPKPDRSVITTTVHSIASIQGGCDKLTTGANRSIRFAIKRTTIGTWNV</sequence>
<organism evidence="1 2">
    <name type="scientific">Dreissena polymorpha</name>
    <name type="common">Zebra mussel</name>
    <name type="synonym">Mytilus polymorpha</name>
    <dbReference type="NCBI Taxonomy" id="45954"/>
    <lineage>
        <taxon>Eukaryota</taxon>
        <taxon>Metazoa</taxon>
        <taxon>Spiralia</taxon>
        <taxon>Lophotrochozoa</taxon>
        <taxon>Mollusca</taxon>
        <taxon>Bivalvia</taxon>
        <taxon>Autobranchia</taxon>
        <taxon>Heteroconchia</taxon>
        <taxon>Euheterodonta</taxon>
        <taxon>Imparidentia</taxon>
        <taxon>Neoheterodontei</taxon>
        <taxon>Myida</taxon>
        <taxon>Dreissenoidea</taxon>
        <taxon>Dreissenidae</taxon>
        <taxon>Dreissena</taxon>
    </lineage>
</organism>
<protein>
    <submittedName>
        <fullName evidence="1">Uncharacterized protein</fullName>
    </submittedName>
</protein>
<dbReference type="EMBL" id="JAIWYP010000004">
    <property type="protein sequence ID" value="KAH3838237.1"/>
    <property type="molecule type" value="Genomic_DNA"/>
</dbReference>
<evidence type="ECO:0000313" key="1">
    <source>
        <dbReference type="EMBL" id="KAH3838237.1"/>
    </source>
</evidence>
<proteinExistence type="predicted"/>
<accession>A0A9D4KE89</accession>
<gene>
    <name evidence="1" type="ORF">DPMN_111645</name>
</gene>
<dbReference type="AlphaFoldDB" id="A0A9D4KE89"/>
<comment type="caution">
    <text evidence="1">The sequence shown here is derived from an EMBL/GenBank/DDBJ whole genome shotgun (WGS) entry which is preliminary data.</text>
</comment>
<evidence type="ECO:0000313" key="2">
    <source>
        <dbReference type="Proteomes" id="UP000828390"/>
    </source>
</evidence>
<reference evidence="1" key="1">
    <citation type="journal article" date="2019" name="bioRxiv">
        <title>The Genome of the Zebra Mussel, Dreissena polymorpha: A Resource for Invasive Species Research.</title>
        <authorList>
            <person name="McCartney M.A."/>
            <person name="Auch B."/>
            <person name="Kono T."/>
            <person name="Mallez S."/>
            <person name="Zhang Y."/>
            <person name="Obille A."/>
            <person name="Becker A."/>
            <person name="Abrahante J.E."/>
            <person name="Garbe J."/>
            <person name="Badalamenti J.P."/>
            <person name="Herman A."/>
            <person name="Mangelson H."/>
            <person name="Liachko I."/>
            <person name="Sullivan S."/>
            <person name="Sone E.D."/>
            <person name="Koren S."/>
            <person name="Silverstein K.A.T."/>
            <person name="Beckman K.B."/>
            <person name="Gohl D.M."/>
        </authorList>
    </citation>
    <scope>NUCLEOTIDE SEQUENCE</scope>
    <source>
        <strain evidence="1">Duluth1</strain>
        <tissue evidence="1">Whole animal</tissue>
    </source>
</reference>
<keyword evidence="2" id="KW-1185">Reference proteome</keyword>
<name>A0A9D4KE89_DREPO</name>